<evidence type="ECO:0000256" key="9">
    <source>
        <dbReference type="SAM" id="MobiDB-lite"/>
    </source>
</evidence>
<dbReference type="PANTHER" id="PTHR48033">
    <property type="entry name" value="RNA-BINDING (RRM/RBD/RNP MOTIFS) FAMILY PROTEIN"/>
    <property type="match status" value="1"/>
</dbReference>
<dbReference type="OrthoDB" id="2020831at2759"/>
<dbReference type="Gene3D" id="3.30.70.330">
    <property type="match status" value="2"/>
</dbReference>
<dbReference type="InterPro" id="IPR000504">
    <property type="entry name" value="RRM_dom"/>
</dbReference>
<dbReference type="GO" id="GO:0008380">
    <property type="term" value="P:RNA splicing"/>
    <property type="evidence" value="ECO:0007669"/>
    <property type="project" value="UniProtKB-KW"/>
</dbReference>
<keyword evidence="2" id="KW-0507">mRNA processing</keyword>
<keyword evidence="4" id="KW-0805">Transcription regulation</keyword>
<dbReference type="PANTHER" id="PTHR48033:SF9">
    <property type="entry name" value="TAR DNA-BINDING PROTEIN 43"/>
    <property type="match status" value="1"/>
</dbReference>
<feature type="region of interest" description="Disordered" evidence="9">
    <location>
        <begin position="121"/>
        <end position="143"/>
    </location>
</feature>
<dbReference type="InterPro" id="IPR012677">
    <property type="entry name" value="Nucleotide-bd_a/b_plait_sf"/>
</dbReference>
<dbReference type="GO" id="GO:0003723">
    <property type="term" value="F:RNA binding"/>
    <property type="evidence" value="ECO:0007669"/>
    <property type="project" value="UniProtKB-UniRule"/>
</dbReference>
<keyword evidence="13" id="KW-1185">Reference proteome</keyword>
<evidence type="ECO:0000313" key="13">
    <source>
        <dbReference type="Proteomes" id="UP000663829"/>
    </source>
</evidence>
<dbReference type="Pfam" id="PF00076">
    <property type="entry name" value="RRM_1"/>
    <property type="match status" value="2"/>
</dbReference>
<dbReference type="Proteomes" id="UP000663829">
    <property type="component" value="Unassembled WGS sequence"/>
</dbReference>
<evidence type="ECO:0000256" key="1">
    <source>
        <dbReference type="ARBA" id="ARBA00004123"/>
    </source>
</evidence>
<reference evidence="11" key="1">
    <citation type="submission" date="2021-02" db="EMBL/GenBank/DDBJ databases">
        <authorList>
            <person name="Nowell W R."/>
        </authorList>
    </citation>
    <scope>NUCLEOTIDE SEQUENCE</scope>
</reference>
<evidence type="ECO:0000256" key="6">
    <source>
        <dbReference type="ARBA" id="ARBA00023187"/>
    </source>
</evidence>
<dbReference type="EMBL" id="CAJNOQ010003024">
    <property type="protein sequence ID" value="CAF0991426.1"/>
    <property type="molecule type" value="Genomic_DNA"/>
</dbReference>
<organism evidence="11 13">
    <name type="scientific">Didymodactylos carnosus</name>
    <dbReference type="NCBI Taxonomy" id="1234261"/>
    <lineage>
        <taxon>Eukaryota</taxon>
        <taxon>Metazoa</taxon>
        <taxon>Spiralia</taxon>
        <taxon>Gnathifera</taxon>
        <taxon>Rotifera</taxon>
        <taxon>Eurotatoria</taxon>
        <taxon>Bdelloidea</taxon>
        <taxon>Philodinida</taxon>
        <taxon>Philodinidae</taxon>
        <taxon>Didymodactylos</taxon>
    </lineage>
</organism>
<dbReference type="Pfam" id="PF18694">
    <property type="entry name" value="TDP-43_N"/>
    <property type="match status" value="1"/>
</dbReference>
<evidence type="ECO:0000313" key="11">
    <source>
        <dbReference type="EMBL" id="CAF0991426.1"/>
    </source>
</evidence>
<dbReference type="EMBL" id="CAJOBC010003025">
    <property type="protein sequence ID" value="CAF3763427.1"/>
    <property type="molecule type" value="Genomic_DNA"/>
</dbReference>
<dbReference type="GO" id="GO:0006397">
    <property type="term" value="P:mRNA processing"/>
    <property type="evidence" value="ECO:0007669"/>
    <property type="project" value="UniProtKB-KW"/>
</dbReference>
<evidence type="ECO:0000256" key="5">
    <source>
        <dbReference type="ARBA" id="ARBA00023163"/>
    </source>
</evidence>
<evidence type="ECO:0000256" key="4">
    <source>
        <dbReference type="ARBA" id="ARBA00023015"/>
    </source>
</evidence>
<feature type="domain" description="RRM" evidence="10">
    <location>
        <begin position="242"/>
        <end position="312"/>
    </location>
</feature>
<dbReference type="SMART" id="SM00360">
    <property type="entry name" value="RRM"/>
    <property type="match status" value="2"/>
</dbReference>
<evidence type="ECO:0000256" key="3">
    <source>
        <dbReference type="ARBA" id="ARBA00022737"/>
    </source>
</evidence>
<proteinExistence type="predicted"/>
<evidence type="ECO:0000256" key="7">
    <source>
        <dbReference type="ARBA" id="ARBA00023242"/>
    </source>
</evidence>
<accession>A0A814FXL2</accession>
<dbReference type="AlphaFoldDB" id="A0A814FXL2"/>
<keyword evidence="3" id="KW-0677">Repeat</keyword>
<comment type="subcellular location">
    <subcellularLocation>
        <location evidence="1">Nucleus</location>
    </subcellularLocation>
</comment>
<dbReference type="PROSITE" id="PS50102">
    <property type="entry name" value="RRM"/>
    <property type="match status" value="2"/>
</dbReference>
<dbReference type="GO" id="GO:0005654">
    <property type="term" value="C:nucleoplasm"/>
    <property type="evidence" value="ECO:0007669"/>
    <property type="project" value="TreeGrafter"/>
</dbReference>
<dbReference type="InterPro" id="IPR041105">
    <property type="entry name" value="TDP-43_N"/>
</dbReference>
<gene>
    <name evidence="11" type="ORF">GPM918_LOCUS13273</name>
    <name evidence="12" type="ORF">SRO942_LOCUS13277</name>
</gene>
<protein>
    <recommendedName>
        <fullName evidence="10">RRM domain-containing protein</fullName>
    </recommendedName>
</protein>
<evidence type="ECO:0000313" key="12">
    <source>
        <dbReference type="EMBL" id="CAF3763427.1"/>
    </source>
</evidence>
<keyword evidence="5" id="KW-0804">Transcription</keyword>
<evidence type="ECO:0000256" key="8">
    <source>
        <dbReference type="PROSITE-ProRule" id="PRU00176"/>
    </source>
</evidence>
<sequence length="430" mass="49179">MTGSSWNQIPQLQCYDLQYNLIFEMFIKVADGESVNAETIEIPVESDGGYVSLSTLQSQFPNVIGLKYRNIDTNVWRGVRVSDQKLYHPESAWQTDIIYVTVYPKAFVPLAEYSDRSADVKRKGDEVETENSSVSNHNSIKNQRLDGLDNDPRRCVDLIVLGINYRSKEEDVRNCFRQYGELVFCEIKRDGSGNSRGFGFIRFKDYESQLNVLNKRHYIDGRACDVKIPDSKSPVHEPECARKIFVARLPDIISSDDLQCYFKSYGEVIDVYIPKPSRSFAFVTFKDSTVVPSLYGDHFINGCSVHVGPAEPKNKPNENQFKRSKQDHHSLQRSSLVHTQPHTPVVPHQYHAHHHHSPTAQGANNDMLMNMINPALMQAFLSQFQAAQQQQQAQKGYDWSTDPASLAYARHKYASTDNDAWQTNQRNLYR</sequence>
<dbReference type="Proteomes" id="UP000681722">
    <property type="component" value="Unassembled WGS sequence"/>
</dbReference>
<feature type="domain" description="RRM" evidence="10">
    <location>
        <begin position="156"/>
        <end position="231"/>
    </location>
</feature>
<keyword evidence="7" id="KW-0539">Nucleus</keyword>
<comment type="caution">
    <text evidence="11">The sequence shown here is derived from an EMBL/GenBank/DDBJ whole genome shotgun (WGS) entry which is preliminary data.</text>
</comment>
<feature type="compositionally biased region" description="Polar residues" evidence="9">
    <location>
        <begin position="130"/>
        <end position="142"/>
    </location>
</feature>
<dbReference type="CDD" id="cd19609">
    <property type="entry name" value="NTD_TDP-43"/>
    <property type="match status" value="1"/>
</dbReference>
<dbReference type="GO" id="GO:0010468">
    <property type="term" value="P:regulation of gene expression"/>
    <property type="evidence" value="ECO:0007669"/>
    <property type="project" value="TreeGrafter"/>
</dbReference>
<feature type="region of interest" description="Disordered" evidence="9">
    <location>
        <begin position="307"/>
        <end position="337"/>
    </location>
</feature>
<dbReference type="GO" id="GO:0000785">
    <property type="term" value="C:chromatin"/>
    <property type="evidence" value="ECO:0007669"/>
    <property type="project" value="TreeGrafter"/>
</dbReference>
<keyword evidence="8" id="KW-0694">RNA-binding</keyword>
<keyword evidence="6" id="KW-0508">mRNA splicing</keyword>
<dbReference type="SUPFAM" id="SSF54928">
    <property type="entry name" value="RNA-binding domain, RBD"/>
    <property type="match status" value="1"/>
</dbReference>
<dbReference type="InterPro" id="IPR035979">
    <property type="entry name" value="RBD_domain_sf"/>
</dbReference>
<name>A0A814FXL2_9BILA</name>
<evidence type="ECO:0000259" key="10">
    <source>
        <dbReference type="PROSITE" id="PS50102"/>
    </source>
</evidence>
<evidence type="ECO:0000256" key="2">
    <source>
        <dbReference type="ARBA" id="ARBA00022664"/>
    </source>
</evidence>